<sequence>MYDSFKIQPIVYGRAINLNKLRDSQCPVSSFLKAQKLSLLFSLCGLEFFEKVVRLFHASLRISTNSGEAETLVMGYRIIINELLFEDVFGTKFSAWPDDFEVSLEGAKRVVAKPDSDLFDFGTLSLCFEHCLLAHIVATTLISRKGSLSSISTHVEDPNASASLSYGLLILRILVDHFVDLSMFTPIVINSTYDSRTFSSMGTMMNSRLAPGGGTWFGDSS</sequence>
<proteinExistence type="predicted"/>
<dbReference type="EMBL" id="JACXVP010000004">
    <property type="protein sequence ID" value="KAG5611022.1"/>
    <property type="molecule type" value="Genomic_DNA"/>
</dbReference>
<organism evidence="1 2">
    <name type="scientific">Solanum commersonii</name>
    <name type="common">Commerson's wild potato</name>
    <name type="synonym">Commerson's nightshade</name>
    <dbReference type="NCBI Taxonomy" id="4109"/>
    <lineage>
        <taxon>Eukaryota</taxon>
        <taxon>Viridiplantae</taxon>
        <taxon>Streptophyta</taxon>
        <taxon>Embryophyta</taxon>
        <taxon>Tracheophyta</taxon>
        <taxon>Spermatophyta</taxon>
        <taxon>Magnoliopsida</taxon>
        <taxon>eudicotyledons</taxon>
        <taxon>Gunneridae</taxon>
        <taxon>Pentapetalae</taxon>
        <taxon>asterids</taxon>
        <taxon>lamiids</taxon>
        <taxon>Solanales</taxon>
        <taxon>Solanaceae</taxon>
        <taxon>Solanoideae</taxon>
        <taxon>Solaneae</taxon>
        <taxon>Solanum</taxon>
    </lineage>
</organism>
<reference evidence="1 2" key="1">
    <citation type="submission" date="2020-09" db="EMBL/GenBank/DDBJ databases">
        <title>De no assembly of potato wild relative species, Solanum commersonii.</title>
        <authorList>
            <person name="Cho K."/>
        </authorList>
    </citation>
    <scope>NUCLEOTIDE SEQUENCE [LARGE SCALE GENOMIC DNA]</scope>
    <source>
        <strain evidence="1">LZ3.2</strain>
        <tissue evidence="1">Leaf</tissue>
    </source>
</reference>
<dbReference type="OrthoDB" id="1750780at2759"/>
<keyword evidence="2" id="KW-1185">Reference proteome</keyword>
<name>A0A9J5ZJ37_SOLCO</name>
<protein>
    <submittedName>
        <fullName evidence="1">Uncharacterized protein</fullName>
    </submittedName>
</protein>
<dbReference type="Proteomes" id="UP000824120">
    <property type="component" value="Chromosome 4"/>
</dbReference>
<comment type="caution">
    <text evidence="1">The sequence shown here is derived from an EMBL/GenBank/DDBJ whole genome shotgun (WGS) entry which is preliminary data.</text>
</comment>
<evidence type="ECO:0000313" key="1">
    <source>
        <dbReference type="EMBL" id="KAG5611022.1"/>
    </source>
</evidence>
<evidence type="ECO:0000313" key="2">
    <source>
        <dbReference type="Proteomes" id="UP000824120"/>
    </source>
</evidence>
<accession>A0A9J5ZJ37</accession>
<dbReference type="AlphaFoldDB" id="A0A9J5ZJ37"/>
<gene>
    <name evidence="1" type="ORF">H5410_022303</name>
</gene>